<proteinExistence type="predicted"/>
<evidence type="ECO:0000313" key="2">
    <source>
        <dbReference type="Proteomes" id="UP001054902"/>
    </source>
</evidence>
<comment type="caution">
    <text evidence="1">The sequence shown here is derived from an EMBL/GenBank/DDBJ whole genome shotgun (WGS) entry which is preliminary data.</text>
</comment>
<keyword evidence="2" id="KW-1185">Reference proteome</keyword>
<dbReference type="AlphaFoldDB" id="A0AAD3D2Z5"/>
<protein>
    <submittedName>
        <fullName evidence="1">Uncharacterized protein</fullName>
    </submittedName>
</protein>
<organism evidence="1 2">
    <name type="scientific">Chaetoceros tenuissimus</name>
    <dbReference type="NCBI Taxonomy" id="426638"/>
    <lineage>
        <taxon>Eukaryota</taxon>
        <taxon>Sar</taxon>
        <taxon>Stramenopiles</taxon>
        <taxon>Ochrophyta</taxon>
        <taxon>Bacillariophyta</taxon>
        <taxon>Coscinodiscophyceae</taxon>
        <taxon>Chaetocerotophycidae</taxon>
        <taxon>Chaetocerotales</taxon>
        <taxon>Chaetocerotaceae</taxon>
        <taxon>Chaetoceros</taxon>
    </lineage>
</organism>
<dbReference type="Proteomes" id="UP001054902">
    <property type="component" value="Unassembled WGS sequence"/>
</dbReference>
<name>A0AAD3D2Z5_9STRA</name>
<dbReference type="EMBL" id="BLLK01000056">
    <property type="protein sequence ID" value="GFH56783.1"/>
    <property type="molecule type" value="Genomic_DNA"/>
</dbReference>
<reference evidence="1 2" key="1">
    <citation type="journal article" date="2021" name="Sci. Rep.">
        <title>The genome of the diatom Chaetoceros tenuissimus carries an ancient integrated fragment of an extant virus.</title>
        <authorList>
            <person name="Hongo Y."/>
            <person name="Kimura K."/>
            <person name="Takaki Y."/>
            <person name="Yoshida Y."/>
            <person name="Baba S."/>
            <person name="Kobayashi G."/>
            <person name="Nagasaki K."/>
            <person name="Hano T."/>
            <person name="Tomaru Y."/>
        </authorList>
    </citation>
    <scope>NUCLEOTIDE SEQUENCE [LARGE SCALE GENOMIC DNA]</scope>
    <source>
        <strain evidence="1 2">NIES-3715</strain>
    </source>
</reference>
<evidence type="ECO:0000313" key="1">
    <source>
        <dbReference type="EMBL" id="GFH56783.1"/>
    </source>
</evidence>
<gene>
    <name evidence="1" type="ORF">CTEN210_13259</name>
</gene>
<accession>A0AAD3D2Z5</accession>
<sequence>MFMFLLQRSVVLVEDVMYSTTGIIWSILIDCIGLAPMWCFQRSSQKVAPTSYNIPYKNKSSTSAPFG</sequence>